<feature type="compositionally biased region" description="Acidic residues" evidence="7">
    <location>
        <begin position="399"/>
        <end position="411"/>
    </location>
</feature>
<name>A0A8H3J7G0_9LECA</name>
<dbReference type="PANTHER" id="PTHR17039">
    <property type="entry name" value="U3 SMALL NUCLEOLAR RIBONUCLEOPROTEIN PROTEIN MPP10"/>
    <property type="match status" value="1"/>
</dbReference>
<reference evidence="8" key="1">
    <citation type="submission" date="2021-03" db="EMBL/GenBank/DDBJ databases">
        <authorList>
            <person name="Tagirdzhanova G."/>
        </authorList>
    </citation>
    <scope>NUCLEOTIDE SEQUENCE</scope>
</reference>
<dbReference type="AlphaFoldDB" id="A0A8H3J7G0"/>
<dbReference type="PANTHER" id="PTHR17039:SF0">
    <property type="entry name" value="U3 SMALL NUCLEOLAR RIBONUCLEOPROTEIN PROTEIN MPP10"/>
    <property type="match status" value="1"/>
</dbReference>
<feature type="region of interest" description="Disordered" evidence="7">
    <location>
        <begin position="121"/>
        <end position="144"/>
    </location>
</feature>
<evidence type="ECO:0000313" key="8">
    <source>
        <dbReference type="EMBL" id="CAF9942042.1"/>
    </source>
</evidence>
<protein>
    <submittedName>
        <fullName evidence="8">U3 snoRNP protein</fullName>
    </submittedName>
</protein>
<keyword evidence="3" id="KW-0698">rRNA processing</keyword>
<dbReference type="OrthoDB" id="445326at2759"/>
<dbReference type="Proteomes" id="UP000664203">
    <property type="component" value="Unassembled WGS sequence"/>
</dbReference>
<evidence type="ECO:0000256" key="6">
    <source>
        <dbReference type="ARBA" id="ARBA00029455"/>
    </source>
</evidence>
<feature type="compositionally biased region" description="Acidic residues" evidence="7">
    <location>
        <begin position="165"/>
        <end position="181"/>
    </location>
</feature>
<feature type="compositionally biased region" description="Acidic residues" evidence="7">
    <location>
        <begin position="273"/>
        <end position="283"/>
    </location>
</feature>
<feature type="region of interest" description="Disordered" evidence="7">
    <location>
        <begin position="351"/>
        <end position="424"/>
    </location>
</feature>
<evidence type="ECO:0000256" key="3">
    <source>
        <dbReference type="ARBA" id="ARBA00022552"/>
    </source>
</evidence>
<dbReference type="Pfam" id="PF04006">
    <property type="entry name" value="Mpp10"/>
    <property type="match status" value="1"/>
</dbReference>
<feature type="compositionally biased region" description="Polar residues" evidence="7">
    <location>
        <begin position="123"/>
        <end position="132"/>
    </location>
</feature>
<dbReference type="GO" id="GO:0006364">
    <property type="term" value="P:rRNA processing"/>
    <property type="evidence" value="ECO:0007669"/>
    <property type="project" value="UniProtKB-KW"/>
</dbReference>
<keyword evidence="9" id="KW-1185">Reference proteome</keyword>
<feature type="region of interest" description="Disordered" evidence="7">
    <location>
        <begin position="647"/>
        <end position="669"/>
    </location>
</feature>
<feature type="compositionally biased region" description="Acidic residues" evidence="7">
    <location>
        <begin position="215"/>
        <end position="233"/>
    </location>
</feature>
<organism evidence="8 9">
    <name type="scientific">Alectoria fallacina</name>
    <dbReference type="NCBI Taxonomy" id="1903189"/>
    <lineage>
        <taxon>Eukaryota</taxon>
        <taxon>Fungi</taxon>
        <taxon>Dikarya</taxon>
        <taxon>Ascomycota</taxon>
        <taxon>Pezizomycotina</taxon>
        <taxon>Lecanoromycetes</taxon>
        <taxon>OSLEUM clade</taxon>
        <taxon>Lecanoromycetidae</taxon>
        <taxon>Lecanorales</taxon>
        <taxon>Lecanorineae</taxon>
        <taxon>Parmeliaceae</taxon>
        <taxon>Alectoria</taxon>
    </lineage>
</organism>
<evidence type="ECO:0000256" key="7">
    <source>
        <dbReference type="SAM" id="MobiDB-lite"/>
    </source>
</evidence>
<comment type="caution">
    <text evidence="8">The sequence shown here is derived from an EMBL/GenBank/DDBJ whole genome shotgun (WGS) entry which is preliminary data.</text>
</comment>
<accession>A0A8H3J7G0</accession>
<evidence type="ECO:0000256" key="4">
    <source>
        <dbReference type="ARBA" id="ARBA00023242"/>
    </source>
</evidence>
<dbReference type="GO" id="GO:0032040">
    <property type="term" value="C:small-subunit processome"/>
    <property type="evidence" value="ECO:0007669"/>
    <property type="project" value="TreeGrafter"/>
</dbReference>
<keyword evidence="5" id="KW-0687">Ribonucleoprotein</keyword>
<keyword evidence="2" id="KW-0690">Ribosome biogenesis</keyword>
<comment type="similarity">
    <text evidence="6">Belongs to the MPP10 family.</text>
</comment>
<dbReference type="GO" id="GO:0005732">
    <property type="term" value="C:sno(s)RNA-containing ribonucleoprotein complex"/>
    <property type="evidence" value="ECO:0007669"/>
    <property type="project" value="InterPro"/>
</dbReference>
<sequence length="839" mass="93605">MVPTTLDHSAAAKAHPPSEQLLLSTLASSSHTFLQPTPNLHAASLVLAKRYLDPLAKSTSVAQAARQQISRRKRKRGEYDANASRKPLQLTQLYLEGLKIEQIWEQARRILDATRSELERSLPSKTQIQETTGLPEKVSGDPRNKRNFVEFRGIDEDGFKVYSLDSDELDGDNDVPLEDLDGSLNNSNQPSLDGEAAEFGHVVDDGDKDMLDGEGMSEEEELRELSESDEDPEEVFRSDKNGLNDGFFSIDDFNRQSEFLEQQDARGENDGAASDEEDVDWDVDPLAVTSSHEVGRKVKNEVMGASEDEEDGPTFGNVDLNGPEIPDDDDNSVEGAQLDNIGTVNNTNDIKYEDFFAPPPGKASEISRRRALPKTQPPPKEATEDDVQRTISAVRRDIFEDDLTPDEDEALSDANERRSSHQRRQAALTAEIRRLEAASVAKRDWTLSGEARAADRPINSLLDEDLEFERAGKPIPVITQEVSEDIEALIKRRILAREFDEVIRRRPGNLVTGNGDVRRGRFELDDTKPQQSLAEIHEVEHLKTVDPEGYTDKRDEKLKREHTKIEQMWKDVSAKLDALSSWHYKPKAPSVSINVVADVPTISIEDARPAAGGEVGGESMLAPQEVYKPGEEKGNKAEVLKKGSGLPIGREEMSRDEKVRRRRREKERIRKGGGLVPAKDVEGRWKKAKEKRGVIGDLKKGGVRVIGKKGEIREVEGKAVKGQVGVGNGAGSYKLLILQMSISRSPGVITTVRFIVLFWPGPRLLRIDLSFSISYKDTPPSYHFPSLNGIFTNVPERKRRRSTAPEENVPTATRLTMTPDPLVDRRKLNPVESAWRVKV</sequence>
<feature type="region of interest" description="Disordered" evidence="7">
    <location>
        <begin position="62"/>
        <end position="83"/>
    </location>
</feature>
<keyword evidence="4" id="KW-0539">Nucleus</keyword>
<feature type="compositionally biased region" description="Basic residues" evidence="7">
    <location>
        <begin position="660"/>
        <end position="669"/>
    </location>
</feature>
<dbReference type="EMBL" id="CAJPDR010000712">
    <property type="protein sequence ID" value="CAF9942042.1"/>
    <property type="molecule type" value="Genomic_DNA"/>
</dbReference>
<gene>
    <name evidence="8" type="primary">MPP10</name>
    <name evidence="8" type="ORF">ALECFALPRED_009464</name>
</gene>
<comment type="subcellular location">
    <subcellularLocation>
        <location evidence="1">Nucleus</location>
        <location evidence="1">Nucleolus</location>
    </subcellularLocation>
</comment>
<evidence type="ECO:0000256" key="1">
    <source>
        <dbReference type="ARBA" id="ARBA00004604"/>
    </source>
</evidence>
<proteinExistence type="inferred from homology"/>
<feature type="compositionally biased region" description="Basic and acidic residues" evidence="7">
    <location>
        <begin position="649"/>
        <end position="659"/>
    </location>
</feature>
<evidence type="ECO:0000313" key="9">
    <source>
        <dbReference type="Proteomes" id="UP000664203"/>
    </source>
</evidence>
<dbReference type="GO" id="GO:0034457">
    <property type="term" value="C:Mpp10 complex"/>
    <property type="evidence" value="ECO:0007669"/>
    <property type="project" value="InterPro"/>
</dbReference>
<dbReference type="InterPro" id="IPR012173">
    <property type="entry name" value="Mpp10"/>
</dbReference>
<evidence type="ECO:0000256" key="5">
    <source>
        <dbReference type="ARBA" id="ARBA00023274"/>
    </source>
</evidence>
<feature type="region of interest" description="Disordered" evidence="7">
    <location>
        <begin position="165"/>
        <end position="336"/>
    </location>
</feature>
<evidence type="ECO:0000256" key="2">
    <source>
        <dbReference type="ARBA" id="ARBA00022517"/>
    </source>
</evidence>
<feature type="compositionally biased region" description="Basic and acidic residues" evidence="7">
    <location>
        <begin position="201"/>
        <end position="211"/>
    </location>
</feature>